<organism evidence="2 3">
    <name type="scientific">Mycolicibacterium aromaticivorans JS19b1 = JCM 16368</name>
    <dbReference type="NCBI Taxonomy" id="1440774"/>
    <lineage>
        <taxon>Bacteria</taxon>
        <taxon>Bacillati</taxon>
        <taxon>Actinomycetota</taxon>
        <taxon>Actinomycetes</taxon>
        <taxon>Mycobacteriales</taxon>
        <taxon>Mycobacteriaceae</taxon>
        <taxon>Mycolicibacterium</taxon>
    </lineage>
</organism>
<evidence type="ECO:0000256" key="1">
    <source>
        <dbReference type="SAM" id="MobiDB-lite"/>
    </source>
</evidence>
<dbReference type="AlphaFoldDB" id="A0A064CPN4"/>
<name>A0A064CPN4_9MYCO</name>
<gene>
    <name evidence="2" type="ORF">Y900_017975</name>
</gene>
<dbReference type="EMBL" id="JALN02000001">
    <property type="protein sequence ID" value="KDF00768.1"/>
    <property type="molecule type" value="Genomic_DNA"/>
</dbReference>
<evidence type="ECO:0000313" key="2">
    <source>
        <dbReference type="EMBL" id="KDF00768.1"/>
    </source>
</evidence>
<protein>
    <submittedName>
        <fullName evidence="2">Uncharacterized protein</fullName>
    </submittedName>
</protein>
<feature type="compositionally biased region" description="Polar residues" evidence="1">
    <location>
        <begin position="67"/>
        <end position="77"/>
    </location>
</feature>
<evidence type="ECO:0000313" key="3">
    <source>
        <dbReference type="Proteomes" id="UP000022835"/>
    </source>
</evidence>
<reference evidence="2" key="1">
    <citation type="submission" date="2014-05" db="EMBL/GenBank/DDBJ databases">
        <title>Genome sequence of Mycobacterium aromaticivorans strain JS19b1T (= DSM 45407T).</title>
        <authorList>
            <person name="Kwak Y."/>
            <person name="Park G.-S."/>
            <person name="Li Q.X."/>
            <person name="Lee S.-E."/>
            <person name="Shin J.-H."/>
        </authorList>
    </citation>
    <scope>NUCLEOTIDE SEQUENCE [LARGE SCALE GENOMIC DNA]</scope>
    <source>
        <strain evidence="2">JS19b1</strain>
    </source>
</reference>
<dbReference type="Proteomes" id="UP000022835">
    <property type="component" value="Unassembled WGS sequence"/>
</dbReference>
<proteinExistence type="predicted"/>
<feature type="region of interest" description="Disordered" evidence="1">
    <location>
        <begin position="49"/>
        <end position="77"/>
    </location>
</feature>
<comment type="caution">
    <text evidence="2">The sequence shown here is derived from an EMBL/GenBank/DDBJ whole genome shotgun (WGS) entry which is preliminary data.</text>
</comment>
<sequence>MSVTTLSAITVFDDPCVVTAQHDADVATGDVTVPVIPAVTAPTQVMMNAPPRCPQLTDMSHFPPNPSWSLRGSRSVN</sequence>
<accession>A0A064CPN4</accession>
<keyword evidence="3" id="KW-1185">Reference proteome</keyword>
<dbReference type="STRING" id="1440774.Y900_017975"/>